<accession>A0A919MS15</accession>
<organism evidence="2 3">
    <name type="scientific">Actinoplanes nipponensis</name>
    <dbReference type="NCBI Taxonomy" id="135950"/>
    <lineage>
        <taxon>Bacteria</taxon>
        <taxon>Bacillati</taxon>
        <taxon>Actinomycetota</taxon>
        <taxon>Actinomycetes</taxon>
        <taxon>Micromonosporales</taxon>
        <taxon>Micromonosporaceae</taxon>
        <taxon>Actinoplanes</taxon>
    </lineage>
</organism>
<evidence type="ECO:0000313" key="2">
    <source>
        <dbReference type="EMBL" id="GIE52158.1"/>
    </source>
</evidence>
<keyword evidence="1" id="KW-1133">Transmembrane helix</keyword>
<proteinExistence type="predicted"/>
<feature type="transmembrane region" description="Helical" evidence="1">
    <location>
        <begin position="12"/>
        <end position="41"/>
    </location>
</feature>
<dbReference type="PROSITE" id="PS00409">
    <property type="entry name" value="PROKAR_NTER_METHYL"/>
    <property type="match status" value="1"/>
</dbReference>
<protein>
    <recommendedName>
        <fullName evidence="4">Prepilin-type N-terminal cleavage/methylation domain-containing protein</fullName>
    </recommendedName>
</protein>
<keyword evidence="3" id="KW-1185">Reference proteome</keyword>
<comment type="caution">
    <text evidence="2">The sequence shown here is derived from an EMBL/GenBank/DDBJ whole genome shotgun (WGS) entry which is preliminary data.</text>
</comment>
<dbReference type="AlphaFoldDB" id="A0A919MS15"/>
<dbReference type="InterPro" id="IPR012902">
    <property type="entry name" value="N_methyl_site"/>
</dbReference>
<name>A0A919MS15_9ACTN</name>
<reference evidence="2" key="1">
    <citation type="submission" date="2021-01" db="EMBL/GenBank/DDBJ databases">
        <title>Whole genome shotgun sequence of Actinoplanes nipponensis NBRC 14063.</title>
        <authorList>
            <person name="Komaki H."/>
            <person name="Tamura T."/>
        </authorList>
    </citation>
    <scope>NUCLEOTIDE SEQUENCE</scope>
    <source>
        <strain evidence="2">NBRC 14063</strain>
    </source>
</reference>
<dbReference type="Proteomes" id="UP000647172">
    <property type="component" value="Unassembled WGS sequence"/>
</dbReference>
<sequence>MARSRAADADEAGFSLVEILVTLSVMSVVMVMFTTAVLQIYGNSNTAQTIAASRSQLNQAFQRFDREVRYASWIATPGKVDTAWYVEFASSDAKQCLQLRLETAPAQAKDNNTDGTGVLQLLRWTPGAPPAKNQPGQTIASQLVTDAAGPFTLVPAGVSSTADPSFTPDFQALRVQLTARVGVSTATVSTTFTALNTSRNTPSTHACSAGRPS</sequence>
<gene>
    <name evidence="2" type="ORF">Ani05nite_56920</name>
</gene>
<dbReference type="Pfam" id="PF07963">
    <property type="entry name" value="N_methyl"/>
    <property type="match status" value="1"/>
</dbReference>
<dbReference type="EMBL" id="BOMQ01000065">
    <property type="protein sequence ID" value="GIE52158.1"/>
    <property type="molecule type" value="Genomic_DNA"/>
</dbReference>
<evidence type="ECO:0008006" key="4">
    <source>
        <dbReference type="Google" id="ProtNLM"/>
    </source>
</evidence>
<dbReference type="RefSeq" id="WP_203773358.1">
    <property type="nucleotide sequence ID" value="NZ_BAAAYJ010000093.1"/>
</dbReference>
<evidence type="ECO:0000313" key="3">
    <source>
        <dbReference type="Proteomes" id="UP000647172"/>
    </source>
</evidence>
<evidence type="ECO:0000256" key="1">
    <source>
        <dbReference type="SAM" id="Phobius"/>
    </source>
</evidence>
<keyword evidence="1" id="KW-0472">Membrane</keyword>
<dbReference type="NCBIfam" id="TIGR02532">
    <property type="entry name" value="IV_pilin_GFxxxE"/>
    <property type="match status" value="1"/>
</dbReference>
<keyword evidence="1" id="KW-0812">Transmembrane</keyword>